<keyword evidence="5 6" id="KW-0560">Oxidoreductase</keyword>
<sequence length="136" mass="14739">MIEGAREFSPGLRVGAAAALRPLPAWKRTADFLFSQVSFSVEAQLRWRDEHPADMPVYAGVMVLASVRHARTLAAAIPDIALPDELVERVATDRMAGVEAACEQVLALRDSGAFAGVHLIPVSRYRDVESRLSAAL</sequence>
<dbReference type="EMBL" id="BAAAZP010000027">
    <property type="protein sequence ID" value="GAA3655223.1"/>
    <property type="molecule type" value="Genomic_DNA"/>
</dbReference>
<protein>
    <recommendedName>
        <fullName evidence="6">Methylenetetrahydrofolate reductase</fullName>
    </recommendedName>
</protein>
<organism evidence="7 8">
    <name type="scientific">Nonomuraea antimicrobica</name>
    <dbReference type="NCBI Taxonomy" id="561173"/>
    <lineage>
        <taxon>Bacteria</taxon>
        <taxon>Bacillati</taxon>
        <taxon>Actinomycetota</taxon>
        <taxon>Actinomycetes</taxon>
        <taxon>Streptosporangiales</taxon>
        <taxon>Streptosporangiaceae</taxon>
        <taxon>Nonomuraea</taxon>
    </lineage>
</organism>
<evidence type="ECO:0000256" key="6">
    <source>
        <dbReference type="RuleBase" id="RU003862"/>
    </source>
</evidence>
<dbReference type="Pfam" id="PF02219">
    <property type="entry name" value="MTHFR"/>
    <property type="match status" value="1"/>
</dbReference>
<dbReference type="InterPro" id="IPR003171">
    <property type="entry name" value="Mehydrof_redctse-like"/>
</dbReference>
<reference evidence="8" key="1">
    <citation type="journal article" date="2019" name="Int. J. Syst. Evol. Microbiol.">
        <title>The Global Catalogue of Microorganisms (GCM) 10K type strain sequencing project: providing services to taxonomists for standard genome sequencing and annotation.</title>
        <authorList>
            <consortium name="The Broad Institute Genomics Platform"/>
            <consortium name="The Broad Institute Genome Sequencing Center for Infectious Disease"/>
            <person name="Wu L."/>
            <person name="Ma J."/>
        </authorList>
    </citation>
    <scope>NUCLEOTIDE SEQUENCE [LARGE SCALE GENOMIC DNA]</scope>
    <source>
        <strain evidence="8">JCM 16904</strain>
    </source>
</reference>
<dbReference type="RefSeq" id="WP_344874891.1">
    <property type="nucleotide sequence ID" value="NZ_BAAAZP010000027.1"/>
</dbReference>
<dbReference type="Proteomes" id="UP001500902">
    <property type="component" value="Unassembled WGS sequence"/>
</dbReference>
<comment type="similarity">
    <text evidence="6">Belongs to the methylenetetrahydrofolate reductase family.</text>
</comment>
<evidence type="ECO:0000313" key="7">
    <source>
        <dbReference type="EMBL" id="GAA3655223.1"/>
    </source>
</evidence>
<evidence type="ECO:0000256" key="2">
    <source>
        <dbReference type="ARBA" id="ARBA00004777"/>
    </source>
</evidence>
<evidence type="ECO:0000256" key="5">
    <source>
        <dbReference type="ARBA" id="ARBA00023002"/>
    </source>
</evidence>
<gene>
    <name evidence="7" type="ORF">GCM10022224_017940</name>
</gene>
<dbReference type="InterPro" id="IPR029041">
    <property type="entry name" value="FAD-linked_oxidoreductase-like"/>
</dbReference>
<accession>A0ABP7BB35</accession>
<evidence type="ECO:0000313" key="8">
    <source>
        <dbReference type="Proteomes" id="UP001500902"/>
    </source>
</evidence>
<comment type="pathway">
    <text evidence="2 6">One-carbon metabolism; tetrahydrofolate interconversion.</text>
</comment>
<evidence type="ECO:0000256" key="3">
    <source>
        <dbReference type="ARBA" id="ARBA00022630"/>
    </source>
</evidence>
<keyword evidence="4 6" id="KW-0274">FAD</keyword>
<dbReference type="SUPFAM" id="SSF51730">
    <property type="entry name" value="FAD-linked oxidoreductase"/>
    <property type="match status" value="1"/>
</dbReference>
<comment type="cofactor">
    <cofactor evidence="1 6">
        <name>FAD</name>
        <dbReference type="ChEBI" id="CHEBI:57692"/>
    </cofactor>
</comment>
<evidence type="ECO:0000256" key="4">
    <source>
        <dbReference type="ARBA" id="ARBA00022827"/>
    </source>
</evidence>
<evidence type="ECO:0000256" key="1">
    <source>
        <dbReference type="ARBA" id="ARBA00001974"/>
    </source>
</evidence>
<keyword evidence="3 6" id="KW-0285">Flavoprotein</keyword>
<keyword evidence="8" id="KW-1185">Reference proteome</keyword>
<proteinExistence type="inferred from homology"/>
<dbReference type="Gene3D" id="3.20.20.220">
    <property type="match status" value="1"/>
</dbReference>
<comment type="caution">
    <text evidence="7">The sequence shown here is derived from an EMBL/GenBank/DDBJ whole genome shotgun (WGS) entry which is preliminary data.</text>
</comment>
<name>A0ABP7BB35_9ACTN</name>